<gene>
    <name evidence="2" type="ORF">BWGO95_05840</name>
</gene>
<feature type="coiled-coil region" evidence="1">
    <location>
        <begin position="1"/>
        <end position="28"/>
    </location>
</feature>
<dbReference type="Proteomes" id="UP000195696">
    <property type="component" value="Unassembled WGS sequence"/>
</dbReference>
<dbReference type="AlphaFoldDB" id="A0A1G4EZY5"/>
<proteinExistence type="predicted"/>
<evidence type="ECO:0000313" key="3">
    <source>
        <dbReference type="Proteomes" id="UP000195696"/>
    </source>
</evidence>
<reference evidence="2 3" key="1">
    <citation type="submission" date="2016-08" db="EMBL/GenBank/DDBJ databases">
        <authorList>
            <person name="Seilhamer J.J."/>
        </authorList>
    </citation>
    <scope>NUCLEOTIDE SEQUENCE [LARGE SCALE GENOMIC DNA]</scope>
    <source>
        <strain evidence="2 3">SDA_GO95</strain>
    </source>
</reference>
<organism evidence="2 3">
    <name type="scientific">Bacillus mycoides</name>
    <dbReference type="NCBI Taxonomy" id="1405"/>
    <lineage>
        <taxon>Bacteria</taxon>
        <taxon>Bacillati</taxon>
        <taxon>Bacillota</taxon>
        <taxon>Bacilli</taxon>
        <taxon>Bacillales</taxon>
        <taxon>Bacillaceae</taxon>
        <taxon>Bacillus</taxon>
        <taxon>Bacillus cereus group</taxon>
    </lineage>
</organism>
<dbReference type="EMBL" id="FMAK01000083">
    <property type="protein sequence ID" value="SCB71589.1"/>
    <property type="molecule type" value="Genomic_DNA"/>
</dbReference>
<sequence length="68" mass="8180">MRNEKELLKQWKADLHAIKEEKKIKKRKKKNSKKYAISGSTANFMNSKNVFYKKNGVWRQSNHTQRND</sequence>
<evidence type="ECO:0000256" key="1">
    <source>
        <dbReference type="SAM" id="Coils"/>
    </source>
</evidence>
<dbReference type="RefSeq" id="WP_088099821.1">
    <property type="nucleotide sequence ID" value="NZ_CP036038.1"/>
</dbReference>
<name>A0A1G4EZY5_BACMY</name>
<protein>
    <submittedName>
        <fullName evidence="2">Uncharacterized protein</fullName>
    </submittedName>
</protein>
<evidence type="ECO:0000313" key="2">
    <source>
        <dbReference type="EMBL" id="SCB71589.1"/>
    </source>
</evidence>
<keyword evidence="1" id="KW-0175">Coiled coil</keyword>
<accession>A0A1G4EZY5</accession>